<name>D3BKV0_HETP5</name>
<protein>
    <submittedName>
        <fullName evidence="1">Uncharacterized protein</fullName>
    </submittedName>
</protein>
<dbReference type="GeneID" id="31364657"/>
<dbReference type="RefSeq" id="XP_020430654.1">
    <property type="nucleotide sequence ID" value="XM_020579979.1"/>
</dbReference>
<dbReference type="Proteomes" id="UP000001396">
    <property type="component" value="Unassembled WGS sequence"/>
</dbReference>
<dbReference type="AlphaFoldDB" id="D3BKV0"/>
<organism evidence="1 2">
    <name type="scientific">Heterostelium pallidum (strain ATCC 26659 / Pp 5 / PN500)</name>
    <name type="common">Cellular slime mold</name>
    <name type="synonym">Polysphondylium pallidum</name>
    <dbReference type="NCBI Taxonomy" id="670386"/>
    <lineage>
        <taxon>Eukaryota</taxon>
        <taxon>Amoebozoa</taxon>
        <taxon>Evosea</taxon>
        <taxon>Eumycetozoa</taxon>
        <taxon>Dictyostelia</taxon>
        <taxon>Acytosteliales</taxon>
        <taxon>Acytosteliaceae</taxon>
        <taxon>Heterostelium</taxon>
    </lineage>
</organism>
<dbReference type="InParanoid" id="D3BKV0"/>
<gene>
    <name evidence="1" type="ORF">PPL_09182</name>
</gene>
<dbReference type="EMBL" id="ADBJ01000038">
    <property type="protein sequence ID" value="EFA78530.1"/>
    <property type="molecule type" value="Genomic_DNA"/>
</dbReference>
<reference evidence="1 2" key="1">
    <citation type="journal article" date="2011" name="Genome Res.">
        <title>Phylogeny-wide analysis of social amoeba genomes highlights ancient origins for complex intercellular communication.</title>
        <authorList>
            <person name="Heidel A.J."/>
            <person name="Lawal H.M."/>
            <person name="Felder M."/>
            <person name="Schilde C."/>
            <person name="Helps N.R."/>
            <person name="Tunggal B."/>
            <person name="Rivero F."/>
            <person name="John U."/>
            <person name="Schleicher M."/>
            <person name="Eichinger L."/>
            <person name="Platzer M."/>
            <person name="Noegel A.A."/>
            <person name="Schaap P."/>
            <person name="Gloeckner G."/>
        </authorList>
    </citation>
    <scope>NUCLEOTIDE SEQUENCE [LARGE SCALE GENOMIC DNA]</scope>
    <source>
        <strain evidence="2">ATCC 26659 / Pp 5 / PN500</strain>
    </source>
</reference>
<proteinExistence type="predicted"/>
<evidence type="ECO:0000313" key="1">
    <source>
        <dbReference type="EMBL" id="EFA78530.1"/>
    </source>
</evidence>
<comment type="caution">
    <text evidence="1">The sequence shown here is derived from an EMBL/GenBank/DDBJ whole genome shotgun (WGS) entry which is preliminary data.</text>
</comment>
<accession>D3BKV0</accession>
<sequence length="323" mass="36764">MSTRWKVDLATVSKQFHRICSTIMSNYPIKSLKIFNEMTHIGSQYCLFKNPPLHLVDDQIVFIPNYLLTACIENLQSLTQTFSVIASPNYTIHLLNAKNLRHITFRGRLQMNEYYPDNNTMESIVFKVKGGLHQHQVCVSILNQFKQCNPNIDVKISLGDLAPEPTNGNLTVIPWSASDLSLVTDLKLNLYASKEQPGLQNIRQLSKLNKIVLKFDGFEKDRDLIALQPEIQQLLNQGTVRTVSFHMELGDSTASGNQNHSATIQSTGNINSLSHLNSKLEQLFDLIRDHNDTVHCLKLKVVLNNYKDLHLLKDNIHCKSRIF</sequence>
<keyword evidence="2" id="KW-1185">Reference proteome</keyword>
<evidence type="ECO:0000313" key="2">
    <source>
        <dbReference type="Proteomes" id="UP000001396"/>
    </source>
</evidence>